<keyword evidence="3" id="KW-0813">Transport</keyword>
<dbReference type="Pfam" id="PF00496">
    <property type="entry name" value="SBP_bac_5"/>
    <property type="match status" value="1"/>
</dbReference>
<evidence type="ECO:0000256" key="2">
    <source>
        <dbReference type="ARBA" id="ARBA00005695"/>
    </source>
</evidence>
<comment type="subcellular location">
    <subcellularLocation>
        <location evidence="1">Cell envelope</location>
    </subcellularLocation>
</comment>
<accession>A0ABP5IZM9</accession>
<feature type="domain" description="Solute-binding protein family 5" evidence="5">
    <location>
        <begin position="103"/>
        <end position="479"/>
    </location>
</feature>
<evidence type="ECO:0000256" key="4">
    <source>
        <dbReference type="ARBA" id="ARBA00022729"/>
    </source>
</evidence>
<dbReference type="SUPFAM" id="SSF53850">
    <property type="entry name" value="Periplasmic binding protein-like II"/>
    <property type="match status" value="1"/>
</dbReference>
<organism evidence="6 7">
    <name type="scientific">Kitasatospora saccharophila</name>
    <dbReference type="NCBI Taxonomy" id="407973"/>
    <lineage>
        <taxon>Bacteria</taxon>
        <taxon>Bacillati</taxon>
        <taxon>Actinomycetota</taxon>
        <taxon>Actinomycetes</taxon>
        <taxon>Kitasatosporales</taxon>
        <taxon>Streptomycetaceae</taxon>
        <taxon>Kitasatospora</taxon>
    </lineage>
</organism>
<dbReference type="PIRSF" id="PIRSF002741">
    <property type="entry name" value="MppA"/>
    <property type="match status" value="1"/>
</dbReference>
<keyword evidence="4" id="KW-0732">Signal</keyword>
<evidence type="ECO:0000313" key="7">
    <source>
        <dbReference type="Proteomes" id="UP001500897"/>
    </source>
</evidence>
<reference evidence="7" key="1">
    <citation type="journal article" date="2019" name="Int. J. Syst. Evol. Microbiol.">
        <title>The Global Catalogue of Microorganisms (GCM) 10K type strain sequencing project: providing services to taxonomists for standard genome sequencing and annotation.</title>
        <authorList>
            <consortium name="The Broad Institute Genomics Platform"/>
            <consortium name="The Broad Institute Genome Sequencing Center for Infectious Disease"/>
            <person name="Wu L."/>
            <person name="Ma J."/>
        </authorList>
    </citation>
    <scope>NUCLEOTIDE SEQUENCE [LARGE SCALE GENOMIC DNA]</scope>
    <source>
        <strain evidence="7">JCM 14559</strain>
    </source>
</reference>
<dbReference type="InterPro" id="IPR039424">
    <property type="entry name" value="SBP_5"/>
</dbReference>
<proteinExistence type="inferred from homology"/>
<dbReference type="Gene3D" id="3.40.190.10">
    <property type="entry name" value="Periplasmic binding protein-like II"/>
    <property type="match status" value="1"/>
</dbReference>
<sequence length="562" mass="59143">MLNPPAGNGSSAIPAPASGPAPARRRLAALALSAAVLVTAAACTSAKSGGGSSGDAAARALTIGTTDQVVSLDPAGSWDAGSGTIADEVYAALVSAPNGTSDVAPNLAESVKLTAPNQYTAVLKPGLKFANGHDLTSSDVKFSFERQLRIADKNGPSSLLYDLDSVAAPDPLTVVFTLKSPNDSLFPQVLSTGAGSVLDEEVFPADKILDDDAVVKARPWNGPYGITSYAKNSLVAFEANSAYRGQLGTPKTAQVRLKYYTDPNNLKLDVQQGAIDAVYRTLPIADLQDLSGKPGVSVHTGSGNGIRYLVFDFKSQPYGSATAEADPAKALAVRQAVAHSVDRAQLASQVYKGTFEPLYTSVPDGITGATPSYRKLYGDKNGGPSKDAAAAVLAAAGVQTPVTLHLQYNTDHYGSSSADEYALLKTQLEGTGLFKVDLQSTEWAQYGKDRVADLYPLYQLGWYADYLDADNYIGTFFVPDSWVHSGYADPAVAALIKQEQTETDPAARTKQIEQVQDAAAAQVPLLPLLQGSTAIVTRSDVRGVPDKLNSAYRFRWAEISKG</sequence>
<dbReference type="PANTHER" id="PTHR30290">
    <property type="entry name" value="PERIPLASMIC BINDING COMPONENT OF ABC TRANSPORTER"/>
    <property type="match status" value="1"/>
</dbReference>
<dbReference type="RefSeq" id="WP_344554841.1">
    <property type="nucleotide sequence ID" value="NZ_BAAANS010000036.1"/>
</dbReference>
<protein>
    <submittedName>
        <fullName evidence="6">ABC transporter substrate-binding protein</fullName>
    </submittedName>
</protein>
<name>A0ABP5IZM9_9ACTN</name>
<evidence type="ECO:0000313" key="6">
    <source>
        <dbReference type="EMBL" id="GAA2109433.1"/>
    </source>
</evidence>
<dbReference type="EMBL" id="BAAANS010000036">
    <property type="protein sequence ID" value="GAA2109433.1"/>
    <property type="molecule type" value="Genomic_DNA"/>
</dbReference>
<evidence type="ECO:0000256" key="1">
    <source>
        <dbReference type="ARBA" id="ARBA00004196"/>
    </source>
</evidence>
<evidence type="ECO:0000259" key="5">
    <source>
        <dbReference type="Pfam" id="PF00496"/>
    </source>
</evidence>
<comment type="caution">
    <text evidence="6">The sequence shown here is derived from an EMBL/GenBank/DDBJ whole genome shotgun (WGS) entry which is preliminary data.</text>
</comment>
<dbReference type="InterPro" id="IPR000914">
    <property type="entry name" value="SBP_5_dom"/>
</dbReference>
<dbReference type="Proteomes" id="UP001500897">
    <property type="component" value="Unassembled WGS sequence"/>
</dbReference>
<evidence type="ECO:0000256" key="3">
    <source>
        <dbReference type="ARBA" id="ARBA00022448"/>
    </source>
</evidence>
<dbReference type="Gene3D" id="3.10.105.10">
    <property type="entry name" value="Dipeptide-binding Protein, Domain 3"/>
    <property type="match status" value="1"/>
</dbReference>
<dbReference type="InterPro" id="IPR030678">
    <property type="entry name" value="Peptide/Ni-bd"/>
</dbReference>
<gene>
    <name evidence="6" type="ORF">GCM10009759_50080</name>
</gene>
<dbReference type="PANTHER" id="PTHR30290:SF10">
    <property type="entry name" value="PERIPLASMIC OLIGOPEPTIDE-BINDING PROTEIN-RELATED"/>
    <property type="match status" value="1"/>
</dbReference>
<comment type="similarity">
    <text evidence="2">Belongs to the bacterial solute-binding protein 5 family.</text>
</comment>
<keyword evidence="7" id="KW-1185">Reference proteome</keyword>